<evidence type="ECO:0000256" key="2">
    <source>
        <dbReference type="ARBA" id="ARBA00022692"/>
    </source>
</evidence>
<evidence type="ECO:0000256" key="4">
    <source>
        <dbReference type="ARBA" id="ARBA00023136"/>
    </source>
</evidence>
<feature type="compositionally biased region" description="Basic and acidic residues" evidence="6">
    <location>
        <begin position="505"/>
        <end position="528"/>
    </location>
</feature>
<evidence type="ECO:0000256" key="6">
    <source>
        <dbReference type="SAM" id="MobiDB-lite"/>
    </source>
</evidence>
<keyword evidence="3 7" id="KW-1133">Transmembrane helix</keyword>
<dbReference type="Proteomes" id="UP000297693">
    <property type="component" value="Unassembled WGS sequence"/>
</dbReference>
<sequence>MEPIDSYYYILFYFSVFFALLAIAYKFIFLFNARKLTNREKGLKNRFPIPNLIIYTIASVLLISSLVFGYLALFQTKANEAELSESQNSVDILFLVDVSLSMNATDVASSRLKRVQDILIRIAPELSGNRVGLLVFAGGAFSFCPMTSDISAFSDYVNALGVDMVGRKGTDLSKSIGKANEILSSGKVLKNRIAVIISDGEDHETLVYPKIEAAVQVWGIGTQEGGTIYFGDENSKSSGFVTKSGGLTTDEKSEDVIISTIDETRLKTLAEDNSGEYYNISYESLGAYRLLDKIADMKKNQIVLLQKIRKEEGASVFLILSVLFLFSERFLRFFYFAKRILLLVFLLSFGYSSDLSAWELDPGGNRVEEGVKLFEEKKFQESDAKFKEAEPYFSDDSRLKFNQADSDFQLGKYKDAIEKNNAVIEDPKIGKETKAKALYNNGNAYFKLKDLKSAQKFYEETLSVNPDHEGAKKNLELLHKKQNSPNQKSSENQSDQTKKRNLSPSEKKENPQQSKNKETEKENADRMMENFSPDSILRKKSNEGGNRDNDKFW</sequence>
<evidence type="ECO:0000256" key="1">
    <source>
        <dbReference type="ARBA" id="ARBA00022475"/>
    </source>
</evidence>
<evidence type="ECO:0000313" key="9">
    <source>
        <dbReference type="EMBL" id="TGL61835.1"/>
    </source>
</evidence>
<keyword evidence="1" id="KW-1003">Cell membrane</keyword>
<dbReference type="PROSITE" id="PS50293">
    <property type="entry name" value="TPR_REGION"/>
    <property type="match status" value="1"/>
</dbReference>
<dbReference type="PROSITE" id="PS50005">
    <property type="entry name" value="TPR"/>
    <property type="match status" value="1"/>
</dbReference>
<dbReference type="PROSITE" id="PS50234">
    <property type="entry name" value="VWFA"/>
    <property type="match status" value="1"/>
</dbReference>
<dbReference type="OrthoDB" id="9807628at2"/>
<comment type="caution">
    <text evidence="9">The sequence shown here is derived from an EMBL/GenBank/DDBJ whole genome shotgun (WGS) entry which is preliminary data.</text>
</comment>
<feature type="compositionally biased region" description="Basic and acidic residues" evidence="6">
    <location>
        <begin position="536"/>
        <end position="553"/>
    </location>
</feature>
<dbReference type="Pfam" id="PF13519">
    <property type="entry name" value="VWA_2"/>
    <property type="match status" value="1"/>
</dbReference>
<dbReference type="InterPro" id="IPR011990">
    <property type="entry name" value="TPR-like_helical_dom_sf"/>
</dbReference>
<dbReference type="SUPFAM" id="SSF48452">
    <property type="entry name" value="TPR-like"/>
    <property type="match status" value="1"/>
</dbReference>
<keyword evidence="5" id="KW-0802">TPR repeat</keyword>
<dbReference type="SMART" id="SM00028">
    <property type="entry name" value="TPR"/>
    <property type="match status" value="1"/>
</dbReference>
<feature type="compositionally biased region" description="Polar residues" evidence="6">
    <location>
        <begin position="483"/>
        <end position="495"/>
    </location>
</feature>
<feature type="repeat" description="TPR" evidence="5">
    <location>
        <begin position="435"/>
        <end position="468"/>
    </location>
</feature>
<feature type="region of interest" description="Disordered" evidence="6">
    <location>
        <begin position="481"/>
        <end position="553"/>
    </location>
</feature>
<dbReference type="Gene3D" id="3.40.50.410">
    <property type="entry name" value="von Willebrand factor, type A domain"/>
    <property type="match status" value="1"/>
</dbReference>
<accession>A0A4R9K6F0</accession>
<evidence type="ECO:0000256" key="3">
    <source>
        <dbReference type="ARBA" id="ARBA00022989"/>
    </source>
</evidence>
<evidence type="ECO:0000313" key="10">
    <source>
        <dbReference type="Proteomes" id="UP000297693"/>
    </source>
</evidence>
<keyword evidence="4 7" id="KW-0472">Membrane</keyword>
<dbReference type="AlphaFoldDB" id="A0A4R9K6F0"/>
<dbReference type="RefSeq" id="WP_135622359.1">
    <property type="nucleotide sequence ID" value="NZ_RQGD01000014.1"/>
</dbReference>
<dbReference type="SUPFAM" id="SSF53300">
    <property type="entry name" value="vWA-like"/>
    <property type="match status" value="1"/>
</dbReference>
<evidence type="ECO:0000256" key="7">
    <source>
        <dbReference type="SAM" id="Phobius"/>
    </source>
</evidence>
<dbReference type="NCBIfam" id="NF047507">
    <property type="entry name" value="TPR_BatC_Lepto"/>
    <property type="match status" value="1"/>
</dbReference>
<dbReference type="InterPro" id="IPR036465">
    <property type="entry name" value="vWFA_dom_sf"/>
</dbReference>
<dbReference type="PANTHER" id="PTHR22550:SF5">
    <property type="entry name" value="LEUCINE ZIPPER PROTEIN 4"/>
    <property type="match status" value="1"/>
</dbReference>
<feature type="transmembrane region" description="Helical" evidence="7">
    <location>
        <begin position="6"/>
        <end position="31"/>
    </location>
</feature>
<keyword evidence="2 7" id="KW-0812">Transmembrane</keyword>
<dbReference type="NCBIfam" id="NF047506">
    <property type="entry name" value="VWA_BatB_Lepto"/>
    <property type="match status" value="1"/>
</dbReference>
<protein>
    <submittedName>
        <fullName evidence="9">VWA domain-containing protein</fullName>
    </submittedName>
</protein>
<evidence type="ECO:0000259" key="8">
    <source>
        <dbReference type="PROSITE" id="PS50234"/>
    </source>
</evidence>
<organism evidence="9 10">
    <name type="scientific">Leptospira ognonensis</name>
    <dbReference type="NCBI Taxonomy" id="2484945"/>
    <lineage>
        <taxon>Bacteria</taxon>
        <taxon>Pseudomonadati</taxon>
        <taxon>Spirochaetota</taxon>
        <taxon>Spirochaetia</taxon>
        <taxon>Leptospirales</taxon>
        <taxon>Leptospiraceae</taxon>
        <taxon>Leptospira</taxon>
    </lineage>
</organism>
<dbReference type="Gene3D" id="1.25.40.10">
    <property type="entry name" value="Tetratricopeptide repeat domain"/>
    <property type="match status" value="1"/>
</dbReference>
<name>A0A4R9K6F0_9LEPT</name>
<proteinExistence type="predicted"/>
<dbReference type="SMART" id="SM00327">
    <property type="entry name" value="VWA"/>
    <property type="match status" value="1"/>
</dbReference>
<feature type="domain" description="VWFA" evidence="8">
    <location>
        <begin position="91"/>
        <end position="308"/>
    </location>
</feature>
<dbReference type="InterPro" id="IPR019734">
    <property type="entry name" value="TPR_rpt"/>
</dbReference>
<dbReference type="PANTHER" id="PTHR22550">
    <property type="entry name" value="SPORE GERMINATION PROTEIN"/>
    <property type="match status" value="1"/>
</dbReference>
<gene>
    <name evidence="9" type="ORF">EHQ58_04265</name>
</gene>
<evidence type="ECO:0000256" key="5">
    <source>
        <dbReference type="PROSITE-ProRule" id="PRU00339"/>
    </source>
</evidence>
<dbReference type="EMBL" id="RQGD01000014">
    <property type="protein sequence ID" value="TGL61835.1"/>
    <property type="molecule type" value="Genomic_DNA"/>
</dbReference>
<feature type="transmembrane region" description="Helical" evidence="7">
    <location>
        <begin position="52"/>
        <end position="73"/>
    </location>
</feature>
<dbReference type="Pfam" id="PF00515">
    <property type="entry name" value="TPR_1"/>
    <property type="match status" value="1"/>
</dbReference>
<keyword evidence="10" id="KW-1185">Reference proteome</keyword>
<dbReference type="InterPro" id="IPR050768">
    <property type="entry name" value="UPF0353/GerABKA_families"/>
</dbReference>
<dbReference type="InterPro" id="IPR002035">
    <property type="entry name" value="VWF_A"/>
</dbReference>
<reference evidence="9" key="1">
    <citation type="journal article" date="2019" name="PLoS Negl. Trop. Dis.">
        <title>Revisiting the worldwide diversity of Leptospira species in the environment.</title>
        <authorList>
            <person name="Vincent A.T."/>
            <person name="Schiettekatte O."/>
            <person name="Bourhy P."/>
            <person name="Veyrier F.J."/>
            <person name="Picardeau M."/>
        </authorList>
    </citation>
    <scope>NUCLEOTIDE SEQUENCE [LARGE SCALE GENOMIC DNA]</scope>
    <source>
        <strain evidence="9">201702476</strain>
    </source>
</reference>